<gene>
    <name evidence="1" type="ORF">AVEN_53904_1</name>
</gene>
<accession>A0A4Y2IFG9</accession>
<dbReference type="AlphaFoldDB" id="A0A4Y2IFG9"/>
<dbReference type="Proteomes" id="UP000499080">
    <property type="component" value="Unassembled WGS sequence"/>
</dbReference>
<name>A0A4Y2IFG9_ARAVE</name>
<evidence type="ECO:0008006" key="3">
    <source>
        <dbReference type="Google" id="ProtNLM"/>
    </source>
</evidence>
<sequence length="240" mass="27483">MNIIEDIRDALLHVVENRSPPPRSPMDLWTVLKDEWCELPPRYLQTLVESMPHSVAALLWSESKSSLVRREGFINWKKVGERLSEHENSLNHKNCLCSWKNLGASLGKRGIDKDLQDEIEKEESHRKAVLHSIDDVILHLARQGSPLRGSNETLDFSNTRYEVKEAKYYAVMFDFTPDVSHLEQMSQVLRYVRVVGNVPEITERFGDFSVSDKTGVALSEEILKKIEPEGLVIKNCRGKS</sequence>
<comment type="caution">
    <text evidence="1">The sequence shown here is derived from an EMBL/GenBank/DDBJ whole genome shotgun (WGS) entry which is preliminary data.</text>
</comment>
<reference evidence="1 2" key="1">
    <citation type="journal article" date="2019" name="Sci. Rep.">
        <title>Orb-weaving spider Araneus ventricosus genome elucidates the spidroin gene catalogue.</title>
        <authorList>
            <person name="Kono N."/>
            <person name="Nakamura H."/>
            <person name="Ohtoshi R."/>
            <person name="Moran D.A.P."/>
            <person name="Shinohara A."/>
            <person name="Yoshida Y."/>
            <person name="Fujiwara M."/>
            <person name="Mori M."/>
            <person name="Tomita M."/>
            <person name="Arakawa K."/>
        </authorList>
    </citation>
    <scope>NUCLEOTIDE SEQUENCE [LARGE SCALE GENOMIC DNA]</scope>
</reference>
<dbReference type="OrthoDB" id="7699621at2759"/>
<dbReference type="EMBL" id="BGPR01002594">
    <property type="protein sequence ID" value="GBM76029.1"/>
    <property type="molecule type" value="Genomic_DNA"/>
</dbReference>
<evidence type="ECO:0000313" key="1">
    <source>
        <dbReference type="EMBL" id="GBM76029.1"/>
    </source>
</evidence>
<dbReference type="PANTHER" id="PTHR45749">
    <property type="match status" value="1"/>
</dbReference>
<keyword evidence="2" id="KW-1185">Reference proteome</keyword>
<evidence type="ECO:0000313" key="2">
    <source>
        <dbReference type="Proteomes" id="UP000499080"/>
    </source>
</evidence>
<organism evidence="1 2">
    <name type="scientific">Araneus ventricosus</name>
    <name type="common">Orbweaver spider</name>
    <name type="synonym">Epeira ventricosa</name>
    <dbReference type="NCBI Taxonomy" id="182803"/>
    <lineage>
        <taxon>Eukaryota</taxon>
        <taxon>Metazoa</taxon>
        <taxon>Ecdysozoa</taxon>
        <taxon>Arthropoda</taxon>
        <taxon>Chelicerata</taxon>
        <taxon>Arachnida</taxon>
        <taxon>Araneae</taxon>
        <taxon>Araneomorphae</taxon>
        <taxon>Entelegynae</taxon>
        <taxon>Araneoidea</taxon>
        <taxon>Araneidae</taxon>
        <taxon>Araneus</taxon>
    </lineage>
</organism>
<dbReference type="PANTHER" id="PTHR45749:SF21">
    <property type="entry name" value="DUF4371 DOMAIN-CONTAINING PROTEIN"/>
    <property type="match status" value="1"/>
</dbReference>
<protein>
    <recommendedName>
        <fullName evidence="3">DUF4371 domain-containing protein</fullName>
    </recommendedName>
</protein>
<proteinExistence type="predicted"/>